<comment type="similarity">
    <text evidence="2">Belongs to the UPF0053 family.</text>
</comment>
<evidence type="ECO:0000313" key="16">
    <source>
        <dbReference type="Proteomes" id="UP000535838"/>
    </source>
</evidence>
<dbReference type="Pfam" id="PF01595">
    <property type="entry name" value="CNNM"/>
    <property type="match status" value="1"/>
</dbReference>
<comment type="caution">
    <text evidence="15">The sequence shown here is derived from an EMBL/GenBank/DDBJ whole genome shotgun (WGS) entry which is preliminary data.</text>
</comment>
<keyword evidence="7 9" id="KW-0129">CBS domain</keyword>
<keyword evidence="8 10" id="KW-0472">Membrane</keyword>
<feature type="region of interest" description="Disordered" evidence="11">
    <location>
        <begin position="440"/>
        <end position="467"/>
    </location>
</feature>
<comment type="subcellular location">
    <subcellularLocation>
        <location evidence="1">Cell membrane</location>
        <topology evidence="1">Multi-pass membrane protein</topology>
    </subcellularLocation>
</comment>
<dbReference type="InterPro" id="IPR044751">
    <property type="entry name" value="Ion_transp-like_CBS"/>
</dbReference>
<feature type="transmembrane region" description="Helical" evidence="12">
    <location>
        <begin position="144"/>
        <end position="166"/>
    </location>
</feature>
<evidence type="ECO:0000256" key="8">
    <source>
        <dbReference type="ARBA" id="ARBA00023136"/>
    </source>
</evidence>
<feature type="compositionally biased region" description="Polar residues" evidence="11">
    <location>
        <begin position="457"/>
        <end position="467"/>
    </location>
</feature>
<dbReference type="PROSITE" id="PS51371">
    <property type="entry name" value="CBS"/>
    <property type="match status" value="1"/>
</dbReference>
<feature type="transmembrane region" description="Helical" evidence="12">
    <location>
        <begin position="12"/>
        <end position="35"/>
    </location>
</feature>
<evidence type="ECO:0000256" key="2">
    <source>
        <dbReference type="ARBA" id="ARBA00006337"/>
    </source>
</evidence>
<evidence type="ECO:0000256" key="7">
    <source>
        <dbReference type="ARBA" id="ARBA00023122"/>
    </source>
</evidence>
<evidence type="ECO:0000259" key="13">
    <source>
        <dbReference type="PROSITE" id="PS51371"/>
    </source>
</evidence>
<evidence type="ECO:0000259" key="14">
    <source>
        <dbReference type="PROSITE" id="PS51846"/>
    </source>
</evidence>
<dbReference type="Proteomes" id="UP000535838">
    <property type="component" value="Unassembled WGS sequence"/>
</dbReference>
<keyword evidence="3" id="KW-1003">Cell membrane</keyword>
<reference evidence="15 16" key="1">
    <citation type="submission" date="2020-08" db="EMBL/GenBank/DDBJ databases">
        <title>Cohnella phylogeny.</title>
        <authorList>
            <person name="Dunlap C."/>
        </authorList>
    </citation>
    <scope>NUCLEOTIDE SEQUENCE [LARGE SCALE GENOMIC DNA]</scope>
    <source>
        <strain evidence="15 16">DSM 25241</strain>
    </source>
</reference>
<keyword evidence="6 10" id="KW-1133">Transmembrane helix</keyword>
<feature type="domain" description="CBS" evidence="13">
    <location>
        <begin position="292"/>
        <end position="349"/>
    </location>
</feature>
<evidence type="ECO:0000256" key="1">
    <source>
        <dbReference type="ARBA" id="ARBA00004651"/>
    </source>
</evidence>
<feature type="transmembrane region" description="Helical" evidence="12">
    <location>
        <begin position="108"/>
        <end position="132"/>
    </location>
</feature>
<protein>
    <submittedName>
        <fullName evidence="15">HlyC/CorC family transporter</fullName>
    </submittedName>
</protein>
<evidence type="ECO:0000313" key="15">
    <source>
        <dbReference type="EMBL" id="MBB6633841.1"/>
    </source>
</evidence>
<keyword evidence="5" id="KW-0677">Repeat</keyword>
<organism evidence="15 16">
    <name type="scientific">Cohnella thailandensis</name>
    <dbReference type="NCBI Taxonomy" id="557557"/>
    <lineage>
        <taxon>Bacteria</taxon>
        <taxon>Bacillati</taxon>
        <taxon>Bacillota</taxon>
        <taxon>Bacilli</taxon>
        <taxon>Bacillales</taxon>
        <taxon>Paenibacillaceae</taxon>
        <taxon>Cohnella</taxon>
    </lineage>
</organism>
<evidence type="ECO:0000256" key="5">
    <source>
        <dbReference type="ARBA" id="ARBA00022737"/>
    </source>
</evidence>
<dbReference type="FunFam" id="3.10.580.10:FF:000002">
    <property type="entry name" value="Magnesium/cobalt efflux protein CorC"/>
    <property type="match status" value="1"/>
</dbReference>
<name>A0A841SYK3_9BACL</name>
<evidence type="ECO:0000256" key="9">
    <source>
        <dbReference type="PROSITE-ProRule" id="PRU00703"/>
    </source>
</evidence>
<dbReference type="Gene3D" id="3.10.580.10">
    <property type="entry name" value="CBS-domain"/>
    <property type="match status" value="1"/>
</dbReference>
<evidence type="ECO:0000256" key="11">
    <source>
        <dbReference type="SAM" id="MobiDB-lite"/>
    </source>
</evidence>
<dbReference type="InterPro" id="IPR016169">
    <property type="entry name" value="FAD-bd_PCMH_sub2"/>
</dbReference>
<dbReference type="SMART" id="SM01091">
    <property type="entry name" value="CorC_HlyC"/>
    <property type="match status" value="1"/>
</dbReference>
<dbReference type="InterPro" id="IPR002550">
    <property type="entry name" value="CNNM"/>
</dbReference>
<dbReference type="Pfam" id="PF00571">
    <property type="entry name" value="CBS"/>
    <property type="match status" value="2"/>
</dbReference>
<evidence type="ECO:0000256" key="6">
    <source>
        <dbReference type="ARBA" id="ARBA00022989"/>
    </source>
</evidence>
<evidence type="ECO:0000256" key="10">
    <source>
        <dbReference type="PROSITE-ProRule" id="PRU01193"/>
    </source>
</evidence>
<dbReference type="GO" id="GO:0005886">
    <property type="term" value="C:plasma membrane"/>
    <property type="evidence" value="ECO:0007669"/>
    <property type="project" value="UniProtKB-SubCell"/>
</dbReference>
<dbReference type="InterPro" id="IPR005170">
    <property type="entry name" value="Transptr-assoc_dom"/>
</dbReference>
<gene>
    <name evidence="15" type="ORF">H7B67_06945</name>
</gene>
<dbReference type="InterPro" id="IPR046342">
    <property type="entry name" value="CBS_dom_sf"/>
</dbReference>
<dbReference type="SUPFAM" id="SSF56176">
    <property type="entry name" value="FAD-binding/transporter-associated domain-like"/>
    <property type="match status" value="1"/>
</dbReference>
<dbReference type="Pfam" id="PF03471">
    <property type="entry name" value="CorC_HlyC"/>
    <property type="match status" value="1"/>
</dbReference>
<dbReference type="InterPro" id="IPR051676">
    <property type="entry name" value="UPF0053_domain"/>
</dbReference>
<dbReference type="PANTHER" id="PTHR43099:SF2">
    <property type="entry name" value="UPF0053 PROTEIN YRKA"/>
    <property type="match status" value="1"/>
</dbReference>
<dbReference type="PROSITE" id="PS51846">
    <property type="entry name" value="CNNM"/>
    <property type="match status" value="1"/>
</dbReference>
<evidence type="ECO:0000256" key="4">
    <source>
        <dbReference type="ARBA" id="ARBA00022692"/>
    </source>
</evidence>
<sequence>MHTEFIWSSIFWNLLIVLILVFLNGFFVAAEFALVKVRQSRLTQLVNEGNGRAKYALKVNRKLDVYLSATQLGITLASLGLGWVGEPAIAELIVEPLMAQMNVTDETVIHSVSAIIAFVVITFLHIVLGELAPKSLAIQKSEGVSLWLSWPLLMFYRVFLPAIWLLNGAANLLLRAIGVQPAGEHEVHTEEEIRILMNESAKSGIIDKEEMTLFDNVFEFADRVAREVMLPRTDMDCMFTNQSMRENMKVAYATKHTRYPLAVDDKDQIIGFIHITDLLTADPDEEHDLREFMRPILSVPESMEISKVLKLMQKRKSQLAIVIDEYGGTAGMLTAETILEEIVGEIHDEFDNEPPSIVTKGDITSVEGRMLIEDINDLFGLDIDDEEVDSIGGWLFRNLEGNISKGQKWFHGGYVFEIAHTERLRVLRVHIYKQKLAVTEEPQDKEEARKEKRRLFKSSSEPAPSEE</sequence>
<dbReference type="EMBL" id="JACJVQ010000005">
    <property type="protein sequence ID" value="MBB6633841.1"/>
    <property type="molecule type" value="Genomic_DNA"/>
</dbReference>
<dbReference type="InterPro" id="IPR000644">
    <property type="entry name" value="CBS_dom"/>
</dbReference>
<accession>A0A841SYK3</accession>
<dbReference type="RefSeq" id="WP_185119054.1">
    <property type="nucleotide sequence ID" value="NZ_JACJVQ010000005.1"/>
</dbReference>
<evidence type="ECO:0000256" key="12">
    <source>
        <dbReference type="SAM" id="Phobius"/>
    </source>
</evidence>
<feature type="transmembrane region" description="Helical" evidence="12">
    <location>
        <begin position="63"/>
        <end position="84"/>
    </location>
</feature>
<dbReference type="GO" id="GO:0050660">
    <property type="term" value="F:flavin adenine dinucleotide binding"/>
    <property type="evidence" value="ECO:0007669"/>
    <property type="project" value="InterPro"/>
</dbReference>
<dbReference type="AlphaFoldDB" id="A0A841SYK3"/>
<keyword evidence="4 10" id="KW-0812">Transmembrane</keyword>
<dbReference type="CDD" id="cd04590">
    <property type="entry name" value="CBS_pair_CorC_HlyC_assoc"/>
    <property type="match status" value="1"/>
</dbReference>
<dbReference type="InterPro" id="IPR036318">
    <property type="entry name" value="FAD-bd_PCMH-like_sf"/>
</dbReference>
<dbReference type="SUPFAM" id="SSF54631">
    <property type="entry name" value="CBS-domain pair"/>
    <property type="match status" value="1"/>
</dbReference>
<dbReference type="PANTHER" id="PTHR43099">
    <property type="entry name" value="UPF0053 PROTEIN YRKA"/>
    <property type="match status" value="1"/>
</dbReference>
<keyword evidence="16" id="KW-1185">Reference proteome</keyword>
<feature type="domain" description="CNNM transmembrane" evidence="14">
    <location>
        <begin position="6"/>
        <end position="210"/>
    </location>
</feature>
<dbReference type="Gene3D" id="3.30.465.10">
    <property type="match status" value="1"/>
</dbReference>
<evidence type="ECO:0000256" key="3">
    <source>
        <dbReference type="ARBA" id="ARBA00022475"/>
    </source>
</evidence>
<proteinExistence type="inferred from homology"/>